<dbReference type="SUPFAM" id="SSF53474">
    <property type="entry name" value="alpha/beta-Hydrolases"/>
    <property type="match status" value="1"/>
</dbReference>
<dbReference type="AlphaFoldDB" id="A0A8H5FI84"/>
<evidence type="ECO:0000313" key="1">
    <source>
        <dbReference type="EMBL" id="KAF5337769.1"/>
    </source>
</evidence>
<evidence type="ECO:0008006" key="3">
    <source>
        <dbReference type="Google" id="ProtNLM"/>
    </source>
</evidence>
<accession>A0A8H5FI84</accession>
<dbReference type="Gene3D" id="3.40.50.1820">
    <property type="entry name" value="alpha/beta hydrolase"/>
    <property type="match status" value="1"/>
</dbReference>
<reference evidence="1 2" key="1">
    <citation type="journal article" date="2020" name="ISME J.">
        <title>Uncovering the hidden diversity of litter-decomposition mechanisms in mushroom-forming fungi.</title>
        <authorList>
            <person name="Floudas D."/>
            <person name="Bentzer J."/>
            <person name="Ahren D."/>
            <person name="Johansson T."/>
            <person name="Persson P."/>
            <person name="Tunlid A."/>
        </authorList>
    </citation>
    <scope>NUCLEOTIDE SEQUENCE [LARGE SCALE GENOMIC DNA]</scope>
    <source>
        <strain evidence="1 2">CBS 291.85</strain>
    </source>
</reference>
<gene>
    <name evidence="1" type="ORF">D9758_016624</name>
</gene>
<name>A0A8H5FI84_9AGAR</name>
<dbReference type="InterPro" id="IPR029058">
    <property type="entry name" value="AB_hydrolase_fold"/>
</dbReference>
<organism evidence="1 2">
    <name type="scientific">Tetrapyrgos nigripes</name>
    <dbReference type="NCBI Taxonomy" id="182062"/>
    <lineage>
        <taxon>Eukaryota</taxon>
        <taxon>Fungi</taxon>
        <taxon>Dikarya</taxon>
        <taxon>Basidiomycota</taxon>
        <taxon>Agaricomycotina</taxon>
        <taxon>Agaricomycetes</taxon>
        <taxon>Agaricomycetidae</taxon>
        <taxon>Agaricales</taxon>
        <taxon>Marasmiineae</taxon>
        <taxon>Marasmiaceae</taxon>
        <taxon>Tetrapyrgos</taxon>
    </lineage>
</organism>
<proteinExistence type="predicted"/>
<evidence type="ECO:0000313" key="2">
    <source>
        <dbReference type="Proteomes" id="UP000559256"/>
    </source>
</evidence>
<comment type="caution">
    <text evidence="1">The sequence shown here is derived from an EMBL/GenBank/DDBJ whole genome shotgun (WGS) entry which is preliminary data.</text>
</comment>
<dbReference type="EMBL" id="JAACJM010000207">
    <property type="protein sequence ID" value="KAF5337769.1"/>
    <property type="molecule type" value="Genomic_DNA"/>
</dbReference>
<dbReference type="Proteomes" id="UP000559256">
    <property type="component" value="Unassembled WGS sequence"/>
</dbReference>
<keyword evidence="2" id="KW-1185">Reference proteome</keyword>
<dbReference type="OrthoDB" id="2152029at2759"/>
<protein>
    <recommendedName>
        <fullName evidence="3">Alpha/beta hydrolase fold-3 domain-containing protein</fullName>
    </recommendedName>
</protein>
<sequence>MRPCRNWSISRSLIVKFLDEGTTIALQIGLPVTPLGFVWVQPTPDLIVRDIQQFANFNKVQTVKTAGFWFGVRDLGGHVGEKACTDEKVILNLHVMSLSLVVEVHHSPPMLISVKASWNTYHKSNVFFATEYRLAAGPPYEINNPFPAALIDIIAGYRYLLDLGFEPRNIIVASDSCSGILAYQLLRYQAMYKLPELPMAGALLLFSPLADSALRADPGTSMVSNAPSDLARNWLQANYGAIE</sequence>